<dbReference type="FunFam" id="3.40.50.720:FF:000084">
    <property type="entry name" value="Short-chain dehydrogenase reductase"/>
    <property type="match status" value="1"/>
</dbReference>
<dbReference type="InterPro" id="IPR057326">
    <property type="entry name" value="KR_dom"/>
</dbReference>
<accession>A0A368EEF0</accession>
<proteinExistence type="inferred from homology"/>
<comment type="caution">
    <text evidence="5">The sequence shown here is derived from an EMBL/GenBank/DDBJ whole genome shotgun (WGS) entry which is preliminary data.</text>
</comment>
<dbReference type="InterPro" id="IPR020904">
    <property type="entry name" value="Sc_DH/Rdtase_CS"/>
</dbReference>
<protein>
    <submittedName>
        <fullName evidence="5">SDR family NAD(P)-dependent oxidoreductase</fullName>
    </submittedName>
</protein>
<dbReference type="Proteomes" id="UP000252289">
    <property type="component" value="Unassembled WGS sequence"/>
</dbReference>
<dbReference type="GO" id="GO:0016616">
    <property type="term" value="F:oxidoreductase activity, acting on the CH-OH group of donors, NAD or NADP as acceptor"/>
    <property type="evidence" value="ECO:0007669"/>
    <property type="project" value="UniProtKB-ARBA"/>
</dbReference>
<gene>
    <name evidence="5" type="ORF">DBW64_06550</name>
</gene>
<dbReference type="InterPro" id="IPR036291">
    <property type="entry name" value="NAD(P)-bd_dom_sf"/>
</dbReference>
<evidence type="ECO:0000313" key="5">
    <source>
        <dbReference type="EMBL" id="RCL82498.1"/>
    </source>
</evidence>
<comment type="similarity">
    <text evidence="1 3">Belongs to the short-chain dehydrogenases/reductases (SDR) family.</text>
</comment>
<dbReference type="AlphaFoldDB" id="A0A368EEF0"/>
<dbReference type="PANTHER" id="PTHR42760:SF133">
    <property type="entry name" value="3-OXOACYL-[ACYL-CARRIER-PROTEIN] REDUCTASE"/>
    <property type="match status" value="1"/>
</dbReference>
<dbReference type="PROSITE" id="PS00061">
    <property type="entry name" value="ADH_SHORT"/>
    <property type="match status" value="1"/>
</dbReference>
<evidence type="ECO:0000256" key="1">
    <source>
        <dbReference type="ARBA" id="ARBA00006484"/>
    </source>
</evidence>
<dbReference type="EMBL" id="QOQK01000046">
    <property type="protein sequence ID" value="RCL82498.1"/>
    <property type="molecule type" value="Genomic_DNA"/>
</dbReference>
<dbReference type="PRINTS" id="PR00080">
    <property type="entry name" value="SDRFAMILY"/>
</dbReference>
<evidence type="ECO:0000259" key="4">
    <source>
        <dbReference type="SMART" id="SM00822"/>
    </source>
</evidence>
<evidence type="ECO:0000256" key="3">
    <source>
        <dbReference type="RuleBase" id="RU000363"/>
    </source>
</evidence>
<evidence type="ECO:0000256" key="2">
    <source>
        <dbReference type="ARBA" id="ARBA00023002"/>
    </source>
</evidence>
<dbReference type="NCBIfam" id="NF005559">
    <property type="entry name" value="PRK07231.1"/>
    <property type="match status" value="1"/>
</dbReference>
<feature type="domain" description="Ketoreductase" evidence="4">
    <location>
        <begin position="12"/>
        <end position="153"/>
    </location>
</feature>
<dbReference type="InterPro" id="IPR002347">
    <property type="entry name" value="SDR_fam"/>
</dbReference>
<evidence type="ECO:0000313" key="6">
    <source>
        <dbReference type="Proteomes" id="UP000252289"/>
    </source>
</evidence>
<dbReference type="Gene3D" id="3.40.50.720">
    <property type="entry name" value="NAD(P)-binding Rossmann-like Domain"/>
    <property type="match status" value="1"/>
</dbReference>
<dbReference type="CDD" id="cd05233">
    <property type="entry name" value="SDR_c"/>
    <property type="match status" value="1"/>
</dbReference>
<dbReference type="PANTHER" id="PTHR42760">
    <property type="entry name" value="SHORT-CHAIN DEHYDROGENASES/REDUCTASES FAMILY MEMBER"/>
    <property type="match status" value="1"/>
</dbReference>
<dbReference type="GO" id="GO:0006633">
    <property type="term" value="P:fatty acid biosynthetic process"/>
    <property type="evidence" value="ECO:0007669"/>
    <property type="project" value="TreeGrafter"/>
</dbReference>
<dbReference type="PRINTS" id="PR00081">
    <property type="entry name" value="GDHRDH"/>
</dbReference>
<dbReference type="SUPFAM" id="SSF51735">
    <property type="entry name" value="NAD(P)-binding Rossmann-fold domains"/>
    <property type="match status" value="1"/>
</dbReference>
<reference evidence="5 6" key="1">
    <citation type="journal article" date="2018" name="Microbiome">
        <title>Fine metagenomic profile of the Mediterranean stratified and mixed water columns revealed by assembly and recruitment.</title>
        <authorList>
            <person name="Haro-Moreno J.M."/>
            <person name="Lopez-Perez M."/>
            <person name="De La Torre J.R."/>
            <person name="Picazo A."/>
            <person name="Camacho A."/>
            <person name="Rodriguez-Valera F."/>
        </authorList>
    </citation>
    <scope>NUCLEOTIDE SEQUENCE [LARGE SCALE GENOMIC DNA]</scope>
    <source>
        <strain evidence="5">MED-G50</strain>
    </source>
</reference>
<name>A0A368EEF0_9PROT</name>
<keyword evidence="2" id="KW-0560">Oxidoreductase</keyword>
<dbReference type="GO" id="GO:0048038">
    <property type="term" value="F:quinone binding"/>
    <property type="evidence" value="ECO:0007669"/>
    <property type="project" value="TreeGrafter"/>
</dbReference>
<dbReference type="Pfam" id="PF00106">
    <property type="entry name" value="adh_short"/>
    <property type="match status" value="1"/>
</dbReference>
<sequence length="258" mass="27121">MNDLSLFSLDGSVALVTGASSGIGHEVAIGLAQAGAKVVAAARREDRLVSLVERIEQQGGEALAVALDVTQRDSITNAFDKAEEKFGQPVNVVVNNAGVGMAKSILNVEQEDIDHVMNTNFTGAFYVAQEGARRLVAAQAAGSIINIASILGMGGKKAHTIYCASKAAVVNMTRSMALDLQSKNIRVNAIAPGWFDTEITHDYFQTEDGQNFLQQTPAGRPGEVQDLIGPIIMLASDAGAFVNGVTLPVDGAHTATWI</sequence>
<organism evidence="5 6">
    <name type="scientific">PS1 clade bacterium</name>
    <dbReference type="NCBI Taxonomy" id="2175152"/>
    <lineage>
        <taxon>Bacteria</taxon>
        <taxon>Pseudomonadati</taxon>
        <taxon>Pseudomonadota</taxon>
        <taxon>Alphaproteobacteria</taxon>
        <taxon>PS1 clade</taxon>
    </lineage>
</organism>
<dbReference type="SMART" id="SM00822">
    <property type="entry name" value="PKS_KR"/>
    <property type="match status" value="1"/>
</dbReference>